<dbReference type="OrthoDB" id="9913322at2"/>
<evidence type="ECO:0000256" key="1">
    <source>
        <dbReference type="SAM" id="Phobius"/>
    </source>
</evidence>
<sequence>MKIKLIYLFKNKNYTSNFFNYLIQINLKIIFLKIFFFSNIFHKKIIFINDKYYKINQFIKSSKKCFNINKIYFCKNYNFIYFNKLKFFKKFKFYKNFTFIFKKKKYLIFSSFKKKLYLSSILNNFLFL</sequence>
<protein>
    <submittedName>
        <fullName evidence="2">Uncharacterized protein</fullName>
    </submittedName>
</protein>
<organism evidence="2 3">
    <name type="scientific">Carsonella ruddii (strain PV)</name>
    <dbReference type="NCBI Taxonomy" id="387662"/>
    <lineage>
        <taxon>Bacteria</taxon>
        <taxon>Pseudomonadati</taxon>
        <taxon>Pseudomonadota</taxon>
        <taxon>Gammaproteobacteria</taxon>
        <taxon>Oceanospirillales</taxon>
        <taxon>Halomonadaceae</taxon>
        <taxon>Zymobacter group</taxon>
        <taxon>Candidatus Carsonella</taxon>
    </lineage>
</organism>
<keyword evidence="1" id="KW-0812">Transmembrane</keyword>
<dbReference type="KEGG" id="crp:CRP_126"/>
<dbReference type="STRING" id="387662.CRP_126"/>
<keyword evidence="1" id="KW-1133">Transmembrane helix</keyword>
<keyword evidence="1" id="KW-0472">Membrane</keyword>
<evidence type="ECO:0000313" key="3">
    <source>
        <dbReference type="Proteomes" id="UP000000777"/>
    </source>
</evidence>
<evidence type="ECO:0000313" key="2">
    <source>
        <dbReference type="EMBL" id="BAF35157.1"/>
    </source>
</evidence>
<dbReference type="EMBL" id="AP009180">
    <property type="protein sequence ID" value="BAF35157.1"/>
    <property type="molecule type" value="Genomic_DNA"/>
</dbReference>
<dbReference type="HOGENOM" id="CLU_1934184_0_0_6"/>
<reference evidence="2 3" key="1">
    <citation type="journal article" date="2006" name="Science">
        <title>The 160-kilobase genome of the bacterial endosymbiont Carsonella.</title>
        <authorList>
            <person name="Nakabachi A."/>
            <person name="Yamashita A."/>
            <person name="Toh H."/>
            <person name="Ishikawa H."/>
            <person name="Dunbar H."/>
            <person name="Moran N."/>
            <person name="Hattori M."/>
        </authorList>
    </citation>
    <scope>NUCLEOTIDE SEQUENCE [LARGE SCALE GENOMIC DNA]</scope>
    <source>
        <strain evidence="2 3">PV</strain>
    </source>
</reference>
<name>Q05FL4_CARRP</name>
<feature type="transmembrane region" description="Helical" evidence="1">
    <location>
        <begin position="18"/>
        <end position="41"/>
    </location>
</feature>
<dbReference type="AlphaFoldDB" id="Q05FL4"/>
<accession>Q05FL4</accession>
<dbReference type="Proteomes" id="UP000000777">
    <property type="component" value="Chromosome"/>
</dbReference>
<dbReference type="RefSeq" id="WP_011672349.1">
    <property type="nucleotide sequence ID" value="NC_008512.1"/>
</dbReference>
<proteinExistence type="predicted"/>
<gene>
    <name evidence="2" type="ordered locus">CRP_126</name>
</gene>